<dbReference type="Proteomes" id="UP000242972">
    <property type="component" value="Unassembled WGS sequence"/>
</dbReference>
<dbReference type="EMBL" id="PXYW01000093">
    <property type="protein sequence ID" value="PSR28923.1"/>
    <property type="molecule type" value="Genomic_DNA"/>
</dbReference>
<evidence type="ECO:0000313" key="3">
    <source>
        <dbReference type="Proteomes" id="UP000242972"/>
    </source>
</evidence>
<feature type="transmembrane region" description="Helical" evidence="1">
    <location>
        <begin position="12"/>
        <end position="29"/>
    </location>
</feature>
<accession>A0A2T2X339</accession>
<keyword evidence="1" id="KW-0812">Transmembrane</keyword>
<comment type="caution">
    <text evidence="2">The sequence shown here is derived from an EMBL/GenBank/DDBJ whole genome shotgun (WGS) entry which is preliminary data.</text>
</comment>
<gene>
    <name evidence="2" type="ORF">C7B46_18815</name>
</gene>
<reference evidence="2 3" key="1">
    <citation type="journal article" date="2014" name="BMC Genomics">
        <title>Comparison of environmental and isolate Sulfobacillus genomes reveals diverse carbon, sulfur, nitrogen, and hydrogen metabolisms.</title>
        <authorList>
            <person name="Justice N.B."/>
            <person name="Norman A."/>
            <person name="Brown C.T."/>
            <person name="Singh A."/>
            <person name="Thomas B.C."/>
            <person name="Banfield J.F."/>
        </authorList>
    </citation>
    <scope>NUCLEOTIDE SEQUENCE [LARGE SCALE GENOMIC DNA]</scope>
    <source>
        <strain evidence="2">AMDSBA4</strain>
    </source>
</reference>
<proteinExistence type="predicted"/>
<name>A0A2T2X339_9FIRM</name>
<evidence type="ECO:0000256" key="1">
    <source>
        <dbReference type="SAM" id="Phobius"/>
    </source>
</evidence>
<evidence type="ECO:0000313" key="2">
    <source>
        <dbReference type="EMBL" id="PSR28923.1"/>
    </source>
</evidence>
<organism evidence="2 3">
    <name type="scientific">Sulfobacillus benefaciens</name>
    <dbReference type="NCBI Taxonomy" id="453960"/>
    <lineage>
        <taxon>Bacteria</taxon>
        <taxon>Bacillati</taxon>
        <taxon>Bacillota</taxon>
        <taxon>Clostridia</taxon>
        <taxon>Eubacteriales</taxon>
        <taxon>Clostridiales Family XVII. Incertae Sedis</taxon>
        <taxon>Sulfobacillus</taxon>
    </lineage>
</organism>
<sequence>MKDHLRQMFAGLWAGALWVNAIISTLLLVERTYLTAIPRWIFVITLVLSSIMALTQTFGPMLVRSHFARDLIWILLEDFMTGFPDDRQNWTLRCNVMRLHKGILTTVAAWPERTMSSKDITWTTQQGCCGLAVRKNMPIVQDLSAYSGKSYDYLLDQLDGLPKWGMTREQWDHTRDLMSIISVPLVSVGVRPQVIGVLNFDARVTLEVWLGSGGTEAFLNRVQIIRRVLAITLQTMG</sequence>
<protein>
    <recommendedName>
        <fullName evidence="4">GAF domain-containing protein</fullName>
    </recommendedName>
</protein>
<feature type="transmembrane region" description="Helical" evidence="1">
    <location>
        <begin position="41"/>
        <end position="63"/>
    </location>
</feature>
<keyword evidence="1" id="KW-0472">Membrane</keyword>
<dbReference type="AlphaFoldDB" id="A0A2T2X339"/>
<keyword evidence="1" id="KW-1133">Transmembrane helix</keyword>
<evidence type="ECO:0008006" key="4">
    <source>
        <dbReference type="Google" id="ProtNLM"/>
    </source>
</evidence>